<dbReference type="PROSITE" id="PS50106">
    <property type="entry name" value="PDZ"/>
    <property type="match status" value="1"/>
</dbReference>
<evidence type="ECO:0000256" key="8">
    <source>
        <dbReference type="SAM" id="MobiDB-lite"/>
    </source>
</evidence>
<comment type="similarity">
    <text evidence="3">Belongs to the DSH family.</text>
</comment>
<feature type="domain" description="PDZ" evidence="9">
    <location>
        <begin position="229"/>
        <end position="297"/>
    </location>
</feature>
<dbReference type="EMBL" id="CANHGI010000002">
    <property type="protein sequence ID" value="CAI5441208.1"/>
    <property type="molecule type" value="Genomic_DNA"/>
</dbReference>
<evidence type="ECO:0000313" key="12">
    <source>
        <dbReference type="Proteomes" id="UP001152747"/>
    </source>
</evidence>
<accession>A0A9P1IAR6</accession>
<dbReference type="InterPro" id="IPR036390">
    <property type="entry name" value="WH_DNA-bd_sf"/>
</dbReference>
<evidence type="ECO:0000256" key="2">
    <source>
        <dbReference type="ARBA" id="ARBA00004496"/>
    </source>
</evidence>
<evidence type="ECO:0000256" key="3">
    <source>
        <dbReference type="ARBA" id="ARBA00008735"/>
    </source>
</evidence>
<dbReference type="InterPro" id="IPR036388">
    <property type="entry name" value="WH-like_DNA-bd_sf"/>
</dbReference>
<feature type="region of interest" description="Disordered" evidence="8">
    <location>
        <begin position="605"/>
        <end position="701"/>
    </location>
</feature>
<dbReference type="GO" id="GO:0000132">
    <property type="term" value="P:establishment of mitotic spindle orientation"/>
    <property type="evidence" value="ECO:0007669"/>
    <property type="project" value="UniProtKB-ARBA"/>
</dbReference>
<sequence length="701" mass="78655">MLAWLKGHCDLIENQKSQWNRKVHLTRLKYFIFWTMNQHHDFKNSFTKRGYKYFCKELDPDIQCEVKVELTEGTDRLRKSQNGFYEIFLVSTPGYGTLPRNSGTLTRKNVKGTLDRRRRRSADFDAVPYSDASLAPSTIVSRRAGEHLAELYTSNSEDPYQYDDSTRLTGESSLYEPLATRDMNKMYEDDRKQKRKIKKERHHRRPYVPSTISSATESSAGSGLPRILEVFLPMKNVPYLGLNVCTIDGHIFVSEIAQNGAVERDGRIDVGDQILQVNRISFEELSVPQAVRALREAAASRKPMTLYVSKFSKAAGSEYEDPLTSFASETMPLDVGVWVETAVQNTEKMKALGLDPQEQTTTTFDEGTLPFSSIISDEEERVLYDQRRNGVPRALLEEAERRRENDQNERVEQLSELIDPLIVVRAMARPDSGLQVKNRKWLKILVPMSFIGRDLVDWLLEHVVDLRDRKAVRLYCSRLLAAGLIRHVVSKLTFTEKCYYVFGDGILPSNQNTTDNSGNSGGTVRAEATTEVTYVGSPAPHMPPTGNIPPTTNGIRMGALMTVGRAGMPPHRLETTTLSPVAHDSTWFRRRRDCESPMTNDYASMVGESQIGKPTTSNGHLMNKRGDGEQRGGYHVFSNLSNNPPRPPPSHTTSSSITNGTGGIGGPPPTPLSSTMLLGPPHPSPCGTEFEDDDKRRIVKP</sequence>
<dbReference type="GO" id="GO:0048468">
    <property type="term" value="P:cell development"/>
    <property type="evidence" value="ECO:0007669"/>
    <property type="project" value="UniProtKB-ARBA"/>
</dbReference>
<dbReference type="Proteomes" id="UP001152747">
    <property type="component" value="Unassembled WGS sequence"/>
</dbReference>
<dbReference type="GO" id="GO:0005109">
    <property type="term" value="F:frizzled binding"/>
    <property type="evidence" value="ECO:0007669"/>
    <property type="project" value="TreeGrafter"/>
</dbReference>
<dbReference type="InterPro" id="IPR038207">
    <property type="entry name" value="DIX_dom_sf"/>
</dbReference>
<dbReference type="FunFam" id="2.30.42.10:FF:000203">
    <property type="entry name" value="DiSHevelled related"/>
    <property type="match status" value="1"/>
</dbReference>
<name>A0A9P1IAR6_9PELO</name>
<gene>
    <name evidence="11" type="ORF">CAMP_LOCUS3845</name>
</gene>
<dbReference type="GO" id="GO:0003002">
    <property type="term" value="P:regionalization"/>
    <property type="evidence" value="ECO:0007669"/>
    <property type="project" value="UniProtKB-ARBA"/>
</dbReference>
<dbReference type="GO" id="GO:0005829">
    <property type="term" value="C:cytosol"/>
    <property type="evidence" value="ECO:0007669"/>
    <property type="project" value="TreeGrafter"/>
</dbReference>
<keyword evidence="7" id="KW-0472">Membrane</keyword>
<dbReference type="InterPro" id="IPR036034">
    <property type="entry name" value="PDZ_sf"/>
</dbReference>
<keyword evidence="4" id="KW-0217">Developmental protein</keyword>
<dbReference type="PANTHER" id="PTHR10878:SF24">
    <property type="entry name" value="SEGMENT POLARITY PROTEIN DISHEVELLED HOMOLOG MIG-5"/>
    <property type="match status" value="1"/>
</dbReference>
<dbReference type="Gene3D" id="1.10.10.10">
    <property type="entry name" value="Winged helix-like DNA-binding domain superfamily/Winged helix DNA-binding domain"/>
    <property type="match status" value="1"/>
</dbReference>
<dbReference type="GO" id="GO:0016477">
    <property type="term" value="P:cell migration"/>
    <property type="evidence" value="ECO:0007669"/>
    <property type="project" value="UniProtKB-ARBA"/>
</dbReference>
<evidence type="ECO:0000259" key="10">
    <source>
        <dbReference type="PROSITE" id="PS50186"/>
    </source>
</evidence>
<protein>
    <submittedName>
        <fullName evidence="11">Uncharacterized protein</fullName>
    </submittedName>
</protein>
<dbReference type="InterPro" id="IPR015506">
    <property type="entry name" value="Dsh/Dvl-rel"/>
</dbReference>
<dbReference type="InterPro" id="IPR001478">
    <property type="entry name" value="PDZ"/>
</dbReference>
<dbReference type="Gene3D" id="2.30.42.10">
    <property type="match status" value="1"/>
</dbReference>
<dbReference type="Gene3D" id="2.40.240.130">
    <property type="match status" value="1"/>
</dbReference>
<dbReference type="CDD" id="cd06717">
    <property type="entry name" value="PDZ_Dishevelled-like"/>
    <property type="match status" value="1"/>
</dbReference>
<dbReference type="SUPFAM" id="SSF50156">
    <property type="entry name" value="PDZ domain-like"/>
    <property type="match status" value="1"/>
</dbReference>
<dbReference type="InterPro" id="IPR000591">
    <property type="entry name" value="DEP_dom"/>
</dbReference>
<dbReference type="OrthoDB" id="10031689at2759"/>
<dbReference type="GO" id="GO:0048699">
    <property type="term" value="P:generation of neurons"/>
    <property type="evidence" value="ECO:0007669"/>
    <property type="project" value="UniProtKB-ARBA"/>
</dbReference>
<feature type="domain" description="DEP" evidence="10">
    <location>
        <begin position="430"/>
        <end position="504"/>
    </location>
</feature>
<proteinExistence type="inferred from homology"/>
<keyword evidence="5" id="KW-0963">Cytoplasm</keyword>
<evidence type="ECO:0000256" key="1">
    <source>
        <dbReference type="ARBA" id="ARBA00004370"/>
    </source>
</evidence>
<dbReference type="GO" id="GO:0048646">
    <property type="term" value="P:anatomical structure formation involved in morphogenesis"/>
    <property type="evidence" value="ECO:0007669"/>
    <property type="project" value="UniProtKB-ARBA"/>
</dbReference>
<dbReference type="Pfam" id="PF00778">
    <property type="entry name" value="DIX"/>
    <property type="match status" value="1"/>
</dbReference>
<keyword evidence="6" id="KW-0879">Wnt signaling pathway</keyword>
<dbReference type="GO" id="GO:0016020">
    <property type="term" value="C:membrane"/>
    <property type="evidence" value="ECO:0007669"/>
    <property type="project" value="UniProtKB-SubCell"/>
</dbReference>
<evidence type="ECO:0000259" key="9">
    <source>
        <dbReference type="PROSITE" id="PS50106"/>
    </source>
</evidence>
<dbReference type="PROSITE" id="PS50186">
    <property type="entry name" value="DEP"/>
    <property type="match status" value="1"/>
</dbReference>
<dbReference type="GO" id="GO:0009887">
    <property type="term" value="P:animal organ morphogenesis"/>
    <property type="evidence" value="ECO:0007669"/>
    <property type="project" value="UniProtKB-ARBA"/>
</dbReference>
<evidence type="ECO:0000256" key="4">
    <source>
        <dbReference type="ARBA" id="ARBA00022473"/>
    </source>
</evidence>
<keyword evidence="12" id="KW-1185">Reference proteome</keyword>
<dbReference type="SMART" id="SM00049">
    <property type="entry name" value="DEP"/>
    <property type="match status" value="1"/>
</dbReference>
<dbReference type="GO" id="GO:0048730">
    <property type="term" value="P:epidermis morphogenesis"/>
    <property type="evidence" value="ECO:0007669"/>
    <property type="project" value="UniProtKB-ARBA"/>
</dbReference>
<dbReference type="AlphaFoldDB" id="A0A9P1IAR6"/>
<dbReference type="FunFam" id="1.10.10.10:FF:000400">
    <property type="entry name" value="DiSHevelled related"/>
    <property type="match status" value="1"/>
</dbReference>
<evidence type="ECO:0000256" key="5">
    <source>
        <dbReference type="ARBA" id="ARBA00022490"/>
    </source>
</evidence>
<dbReference type="SMART" id="SM00228">
    <property type="entry name" value="PDZ"/>
    <property type="match status" value="1"/>
</dbReference>
<feature type="region of interest" description="Disordered" evidence="8">
    <location>
        <begin position="151"/>
        <end position="175"/>
    </location>
</feature>
<comment type="subcellular location">
    <subcellularLocation>
        <location evidence="2">Cytoplasm</location>
    </subcellularLocation>
    <subcellularLocation>
        <location evidence="1">Membrane</location>
    </subcellularLocation>
</comment>
<dbReference type="GO" id="GO:0048598">
    <property type="term" value="P:embryonic morphogenesis"/>
    <property type="evidence" value="ECO:0007669"/>
    <property type="project" value="UniProtKB-ARBA"/>
</dbReference>
<evidence type="ECO:0000256" key="6">
    <source>
        <dbReference type="ARBA" id="ARBA00022687"/>
    </source>
</evidence>
<dbReference type="PANTHER" id="PTHR10878">
    <property type="entry name" value="SEGMENT POLARITY PROTEIN DISHEVELLED"/>
    <property type="match status" value="1"/>
</dbReference>
<dbReference type="InterPro" id="IPR001158">
    <property type="entry name" value="DIX"/>
</dbReference>
<organism evidence="11 12">
    <name type="scientific">Caenorhabditis angaria</name>
    <dbReference type="NCBI Taxonomy" id="860376"/>
    <lineage>
        <taxon>Eukaryota</taxon>
        <taxon>Metazoa</taxon>
        <taxon>Ecdysozoa</taxon>
        <taxon>Nematoda</taxon>
        <taxon>Chromadorea</taxon>
        <taxon>Rhabditida</taxon>
        <taxon>Rhabditina</taxon>
        <taxon>Rhabditomorpha</taxon>
        <taxon>Rhabditoidea</taxon>
        <taxon>Rhabditidae</taxon>
        <taxon>Peloderinae</taxon>
        <taxon>Caenorhabditis</taxon>
    </lineage>
</organism>
<dbReference type="GO" id="GO:0035591">
    <property type="term" value="F:signaling adaptor activity"/>
    <property type="evidence" value="ECO:0007669"/>
    <property type="project" value="UniProtKB-ARBA"/>
</dbReference>
<dbReference type="GO" id="GO:0005938">
    <property type="term" value="C:cell cortex"/>
    <property type="evidence" value="ECO:0007669"/>
    <property type="project" value="UniProtKB-ARBA"/>
</dbReference>
<dbReference type="GO" id="GO:0035556">
    <property type="term" value="P:intracellular signal transduction"/>
    <property type="evidence" value="ECO:0007669"/>
    <property type="project" value="InterPro"/>
</dbReference>
<dbReference type="CDD" id="cd04438">
    <property type="entry name" value="DEP_dishevelled"/>
    <property type="match status" value="1"/>
</dbReference>
<dbReference type="GO" id="GO:0060070">
    <property type="term" value="P:canonical Wnt signaling pathway"/>
    <property type="evidence" value="ECO:0007669"/>
    <property type="project" value="TreeGrafter"/>
</dbReference>
<dbReference type="SMART" id="SM00021">
    <property type="entry name" value="DAX"/>
    <property type="match status" value="1"/>
</dbReference>
<evidence type="ECO:0000313" key="11">
    <source>
        <dbReference type="EMBL" id="CAI5441208.1"/>
    </source>
</evidence>
<comment type="caution">
    <text evidence="11">The sequence shown here is derived from an EMBL/GenBank/DDBJ whole genome shotgun (WGS) entry which is preliminary data.</text>
</comment>
<evidence type="ECO:0000256" key="7">
    <source>
        <dbReference type="ARBA" id="ARBA00023136"/>
    </source>
</evidence>
<dbReference type="Pfam" id="PF00595">
    <property type="entry name" value="PDZ"/>
    <property type="match status" value="1"/>
</dbReference>
<dbReference type="Pfam" id="PF00610">
    <property type="entry name" value="DEP"/>
    <property type="match status" value="1"/>
</dbReference>
<reference evidence="11" key="1">
    <citation type="submission" date="2022-11" db="EMBL/GenBank/DDBJ databases">
        <authorList>
            <person name="Kikuchi T."/>
        </authorList>
    </citation>
    <scope>NUCLEOTIDE SEQUENCE</scope>
    <source>
        <strain evidence="11">PS1010</strain>
    </source>
</reference>
<dbReference type="SUPFAM" id="SSF46785">
    <property type="entry name" value="Winged helix' DNA-binding domain"/>
    <property type="match status" value="1"/>
</dbReference>